<dbReference type="PANTHER" id="PTHR43765:SF2">
    <property type="entry name" value="2-DEHYDROPANTOATE 2-REDUCTASE"/>
    <property type="match status" value="1"/>
</dbReference>
<dbReference type="GO" id="GO:0050661">
    <property type="term" value="F:NADP binding"/>
    <property type="evidence" value="ECO:0007669"/>
    <property type="project" value="TreeGrafter"/>
</dbReference>
<dbReference type="SUPFAM" id="SSF48179">
    <property type="entry name" value="6-phosphogluconate dehydrogenase C-terminal domain-like"/>
    <property type="match status" value="1"/>
</dbReference>
<organism evidence="6 7">
    <name type="scientific">Planococcus versutus</name>
    <dbReference type="NCBI Taxonomy" id="1302659"/>
    <lineage>
        <taxon>Bacteria</taxon>
        <taxon>Bacillati</taxon>
        <taxon>Bacillota</taxon>
        <taxon>Bacilli</taxon>
        <taxon>Bacillales</taxon>
        <taxon>Caryophanaceae</taxon>
        <taxon>Planococcus</taxon>
    </lineage>
</organism>
<keyword evidence="3" id="KW-0560">Oxidoreductase</keyword>
<keyword evidence="2" id="KW-0521">NADP</keyword>
<reference evidence="6" key="1">
    <citation type="submission" date="2016-10" db="EMBL/GenBank/DDBJ databases">
        <authorList>
            <person name="See-Too W.S."/>
        </authorList>
    </citation>
    <scope>NUCLEOTIDE SEQUENCE</scope>
    <source>
        <strain evidence="6">L10.15</strain>
    </source>
</reference>
<dbReference type="STRING" id="1302659.I858_012920"/>
<accession>A0A1B1S3X8</accession>
<evidence type="ECO:0000259" key="5">
    <source>
        <dbReference type="Pfam" id="PF08546"/>
    </source>
</evidence>
<dbReference type="InterPro" id="IPR013332">
    <property type="entry name" value="KPR_N"/>
</dbReference>
<dbReference type="Gene3D" id="3.40.50.720">
    <property type="entry name" value="NAD(P)-binding Rossmann-like Domain"/>
    <property type="match status" value="1"/>
</dbReference>
<evidence type="ECO:0000259" key="4">
    <source>
        <dbReference type="Pfam" id="PF02558"/>
    </source>
</evidence>
<dbReference type="PANTHER" id="PTHR43765">
    <property type="entry name" value="2-DEHYDROPANTOATE 2-REDUCTASE-RELATED"/>
    <property type="match status" value="1"/>
</dbReference>
<dbReference type="InterPro" id="IPR036291">
    <property type="entry name" value="NAD(P)-bd_dom_sf"/>
</dbReference>
<dbReference type="SUPFAM" id="SSF51735">
    <property type="entry name" value="NAD(P)-binding Rossmann-fold domains"/>
    <property type="match status" value="1"/>
</dbReference>
<evidence type="ECO:0000313" key="7">
    <source>
        <dbReference type="Proteomes" id="UP000053354"/>
    </source>
</evidence>
<evidence type="ECO:0000256" key="1">
    <source>
        <dbReference type="ARBA" id="ARBA00007870"/>
    </source>
</evidence>
<dbReference type="InterPro" id="IPR050838">
    <property type="entry name" value="Ketopantoate_reductase"/>
</dbReference>
<comment type="similarity">
    <text evidence="1">Belongs to the ketopantoate reductase family.</text>
</comment>
<sequence>MKYAIIGAGVNGLLPAYLLKKAGHEVQVVTQLKEQALLLNEQGIIQGESRQRVDAYTDLEQIDSDAFIVVTVTYEELQPILRLLKIRCPSNKIVFLQQGMLFFEKAQILAHRHIAAAILITDSIKLSANEISFHKTPQLTIGLVKGDADKFYPLLETAAWKSEWVDDTEQALFENTLLGSLIDPLTTVMKIHNGDLITNPHAYELFRNLYNELYLAFPEIERLHPIEQVAVMCATEPKGISRMYADRLVGDLMEVDGLMLFMLNRSKLELPLFKAFYHLLKTVEVKK</sequence>
<keyword evidence="7" id="KW-1185">Reference proteome</keyword>
<protein>
    <submittedName>
        <fullName evidence="6">2-dehydropantoate 2-reductase</fullName>
    </submittedName>
</protein>
<dbReference type="GO" id="GO:0008677">
    <property type="term" value="F:2-dehydropantoate 2-reductase activity"/>
    <property type="evidence" value="ECO:0007669"/>
    <property type="project" value="TreeGrafter"/>
</dbReference>
<dbReference type="Gene3D" id="1.10.1040.10">
    <property type="entry name" value="N-(1-d-carboxylethyl)-l-norvaline Dehydrogenase, domain 2"/>
    <property type="match status" value="1"/>
</dbReference>
<name>A0A1B1S3X8_9BACL</name>
<dbReference type="Proteomes" id="UP000053354">
    <property type="component" value="Chromosome"/>
</dbReference>
<feature type="domain" description="Ketopantoate reductase C-terminal" evidence="5">
    <location>
        <begin position="170"/>
        <end position="284"/>
    </location>
</feature>
<dbReference type="KEGG" id="pll:I858_012920"/>
<dbReference type="InterPro" id="IPR013752">
    <property type="entry name" value="KPA_reductase"/>
</dbReference>
<evidence type="ECO:0000256" key="2">
    <source>
        <dbReference type="ARBA" id="ARBA00022857"/>
    </source>
</evidence>
<evidence type="ECO:0000256" key="3">
    <source>
        <dbReference type="ARBA" id="ARBA00023002"/>
    </source>
</evidence>
<evidence type="ECO:0000313" key="6">
    <source>
        <dbReference type="EMBL" id="ANU27888.1"/>
    </source>
</evidence>
<feature type="domain" description="Ketopantoate reductase N-terminal" evidence="4">
    <location>
        <begin position="3"/>
        <end position="144"/>
    </location>
</feature>
<dbReference type="AlphaFoldDB" id="A0A1B1S3X8"/>
<dbReference type="OrthoDB" id="9800163at2"/>
<proteinExistence type="inferred from homology"/>
<dbReference type="InterPro" id="IPR013328">
    <property type="entry name" value="6PGD_dom2"/>
</dbReference>
<dbReference type="Pfam" id="PF08546">
    <property type="entry name" value="ApbA_C"/>
    <property type="match status" value="1"/>
</dbReference>
<dbReference type="EMBL" id="CP016540">
    <property type="protein sequence ID" value="ANU27888.1"/>
    <property type="molecule type" value="Genomic_DNA"/>
</dbReference>
<dbReference type="Pfam" id="PF02558">
    <property type="entry name" value="ApbA"/>
    <property type="match status" value="1"/>
</dbReference>
<dbReference type="RefSeq" id="WP_049693356.1">
    <property type="nucleotide sequence ID" value="NZ_CP016540.2"/>
</dbReference>
<gene>
    <name evidence="6" type="ORF">I858_012920</name>
</gene>
<dbReference type="GO" id="GO:0005737">
    <property type="term" value="C:cytoplasm"/>
    <property type="evidence" value="ECO:0007669"/>
    <property type="project" value="TreeGrafter"/>
</dbReference>
<dbReference type="InterPro" id="IPR008927">
    <property type="entry name" value="6-PGluconate_DH-like_C_sf"/>
</dbReference>